<evidence type="ECO:0000313" key="7">
    <source>
        <dbReference type="Proteomes" id="UP001044222"/>
    </source>
</evidence>
<reference evidence="6" key="1">
    <citation type="submission" date="2021-01" db="EMBL/GenBank/DDBJ databases">
        <title>A chromosome-scale assembly of European eel, Anguilla anguilla.</title>
        <authorList>
            <person name="Henkel C."/>
            <person name="Jong-Raadsen S.A."/>
            <person name="Dufour S."/>
            <person name="Weltzien F.-A."/>
            <person name="Palstra A.P."/>
            <person name="Pelster B."/>
            <person name="Spaink H.P."/>
            <person name="Van Den Thillart G.E."/>
            <person name="Jansen H."/>
            <person name="Zahm M."/>
            <person name="Klopp C."/>
            <person name="Cedric C."/>
            <person name="Louis A."/>
            <person name="Berthelot C."/>
            <person name="Parey E."/>
            <person name="Roest Crollius H."/>
            <person name="Montfort J."/>
            <person name="Robinson-Rechavi M."/>
            <person name="Bucao C."/>
            <person name="Bouchez O."/>
            <person name="Gislard M."/>
            <person name="Lluch J."/>
            <person name="Milhes M."/>
            <person name="Lampietro C."/>
            <person name="Lopez Roques C."/>
            <person name="Donnadieu C."/>
            <person name="Braasch I."/>
            <person name="Desvignes T."/>
            <person name="Postlethwait J."/>
            <person name="Bobe J."/>
            <person name="Guiguen Y."/>
            <person name="Dirks R."/>
        </authorList>
    </citation>
    <scope>NUCLEOTIDE SEQUENCE</scope>
    <source>
        <strain evidence="6">Tag_6206</strain>
        <tissue evidence="6">Liver</tissue>
    </source>
</reference>
<feature type="compositionally biased region" description="Basic and acidic residues" evidence="4">
    <location>
        <begin position="134"/>
        <end position="157"/>
    </location>
</feature>
<dbReference type="SUPFAM" id="SSF47576">
    <property type="entry name" value="Calponin-homology domain, CH-domain"/>
    <property type="match status" value="1"/>
</dbReference>
<evidence type="ECO:0000256" key="2">
    <source>
        <dbReference type="ARBA" id="ARBA00023054"/>
    </source>
</evidence>
<dbReference type="InterPro" id="IPR036872">
    <property type="entry name" value="CH_dom_sf"/>
</dbReference>
<sequence>MPGPRPIARRGGVASVRRSVSWSDACGLGYRAGEVTMEPGVELKEGEVSVDEGAGSIKNRAGPVVETVTANGSPKESVAKLTAEQLAAIEDEEALDRMLDETTDFEERKLIRAAMRELRKKKREVLLGLSQQDTDQREQERTSRQQPKEEQKVELKVRPGGGDAGGVLKKFEKTTDSSAHKGAVPTQLSSSSTSKKKVGSIFDRQDDSPLHGGGGGGGSSGLKELERRQAERRKELMKPKSSVTPTRQAVIQKLERAGGGTGLPVSQVCKISRSPGSGVPNSKNVKQMLLDWCRAKTHSYENVDIQNFSSSWSDGLAFCALVHHFFPHAFDYSSLRPTDRRHNFETAFSAAETLADCPALLDVEDMVRMHEPDWKCVYTYIQEFYRNLVQKGLVKTKKSC</sequence>
<dbReference type="InterPro" id="IPR022189">
    <property type="entry name" value="SMTN"/>
</dbReference>
<name>A0A9D3LR28_ANGAN</name>
<gene>
    <name evidence="6" type="ORF">ANANG_G00265280</name>
</gene>
<protein>
    <recommendedName>
        <fullName evidence="5">Calponin-homology (CH) domain-containing protein</fullName>
    </recommendedName>
</protein>
<keyword evidence="2" id="KW-0175">Coiled coil</keyword>
<keyword evidence="7" id="KW-1185">Reference proteome</keyword>
<dbReference type="Gene3D" id="1.10.418.10">
    <property type="entry name" value="Calponin-like domain"/>
    <property type="match status" value="1"/>
</dbReference>
<comment type="similarity">
    <text evidence="3">Belongs to the smoothelin family.</text>
</comment>
<dbReference type="PANTHER" id="PTHR23167:SF52">
    <property type="entry name" value="SMOOTHELIN"/>
    <property type="match status" value="1"/>
</dbReference>
<dbReference type="Pfam" id="PF12510">
    <property type="entry name" value="Smoothelin"/>
    <property type="match status" value="1"/>
</dbReference>
<evidence type="ECO:0000313" key="6">
    <source>
        <dbReference type="EMBL" id="KAG5834787.1"/>
    </source>
</evidence>
<dbReference type="AlphaFoldDB" id="A0A9D3LR28"/>
<proteinExistence type="inferred from homology"/>
<dbReference type="PANTHER" id="PTHR23167">
    <property type="entry name" value="CALPONIN HOMOLOGY DOMAIN-CONTAINING PROTEIN DDB_G0272472-RELATED"/>
    <property type="match status" value="1"/>
</dbReference>
<evidence type="ECO:0000256" key="3">
    <source>
        <dbReference type="ARBA" id="ARBA00061655"/>
    </source>
</evidence>
<organism evidence="6 7">
    <name type="scientific">Anguilla anguilla</name>
    <name type="common">European freshwater eel</name>
    <name type="synonym">Muraena anguilla</name>
    <dbReference type="NCBI Taxonomy" id="7936"/>
    <lineage>
        <taxon>Eukaryota</taxon>
        <taxon>Metazoa</taxon>
        <taxon>Chordata</taxon>
        <taxon>Craniata</taxon>
        <taxon>Vertebrata</taxon>
        <taxon>Euteleostomi</taxon>
        <taxon>Actinopterygii</taxon>
        <taxon>Neopterygii</taxon>
        <taxon>Teleostei</taxon>
        <taxon>Anguilliformes</taxon>
        <taxon>Anguillidae</taxon>
        <taxon>Anguilla</taxon>
    </lineage>
</organism>
<feature type="compositionally biased region" description="Basic and acidic residues" evidence="4">
    <location>
        <begin position="169"/>
        <end position="179"/>
    </location>
</feature>
<dbReference type="Pfam" id="PF00307">
    <property type="entry name" value="CH"/>
    <property type="match status" value="1"/>
</dbReference>
<dbReference type="PROSITE" id="PS50021">
    <property type="entry name" value="CH"/>
    <property type="match status" value="1"/>
</dbReference>
<keyword evidence="1" id="KW-0597">Phosphoprotein</keyword>
<dbReference type="InterPro" id="IPR050540">
    <property type="entry name" value="F-actin_Monoox_Mical"/>
</dbReference>
<feature type="domain" description="Calponin-homology (CH)" evidence="5">
    <location>
        <begin position="283"/>
        <end position="389"/>
    </location>
</feature>
<dbReference type="InterPro" id="IPR001715">
    <property type="entry name" value="CH_dom"/>
</dbReference>
<evidence type="ECO:0000259" key="5">
    <source>
        <dbReference type="PROSITE" id="PS50021"/>
    </source>
</evidence>
<feature type="region of interest" description="Disordered" evidence="4">
    <location>
        <begin position="123"/>
        <end position="223"/>
    </location>
</feature>
<dbReference type="Proteomes" id="UP001044222">
    <property type="component" value="Chromosome 15"/>
</dbReference>
<dbReference type="FunFam" id="1.10.418.10:FF:000009">
    <property type="entry name" value="smoothelin isoform X2"/>
    <property type="match status" value="1"/>
</dbReference>
<dbReference type="SMART" id="SM00033">
    <property type="entry name" value="CH"/>
    <property type="match status" value="1"/>
</dbReference>
<evidence type="ECO:0000256" key="1">
    <source>
        <dbReference type="ARBA" id="ARBA00022553"/>
    </source>
</evidence>
<comment type="caution">
    <text evidence="6">The sequence shown here is derived from an EMBL/GenBank/DDBJ whole genome shotgun (WGS) entry which is preliminary data.</text>
</comment>
<dbReference type="EMBL" id="JAFIRN010000015">
    <property type="protein sequence ID" value="KAG5834787.1"/>
    <property type="molecule type" value="Genomic_DNA"/>
</dbReference>
<evidence type="ECO:0000256" key="4">
    <source>
        <dbReference type="SAM" id="MobiDB-lite"/>
    </source>
</evidence>
<accession>A0A9D3LR28</accession>
<feature type="compositionally biased region" description="Gly residues" evidence="4">
    <location>
        <begin position="211"/>
        <end position="220"/>
    </location>
</feature>